<evidence type="ECO:0000313" key="3">
    <source>
        <dbReference type="EMBL" id="NYH91757.1"/>
    </source>
</evidence>
<keyword evidence="2" id="KW-0812">Transmembrane</keyword>
<keyword evidence="2" id="KW-0472">Membrane</keyword>
<dbReference type="AlphaFoldDB" id="A0A852ZF61"/>
<feature type="compositionally biased region" description="Gly residues" evidence="1">
    <location>
        <begin position="38"/>
        <end position="57"/>
    </location>
</feature>
<dbReference type="RefSeq" id="WP_202889410.1">
    <property type="nucleotide sequence ID" value="NZ_BAAARR010000001.1"/>
</dbReference>
<accession>A0A852ZF61</accession>
<dbReference type="Proteomes" id="UP000579605">
    <property type="component" value="Unassembled WGS sequence"/>
</dbReference>
<comment type="caution">
    <text evidence="3">The sequence shown here is derived from an EMBL/GenBank/DDBJ whole genome shotgun (WGS) entry which is preliminary data.</text>
</comment>
<feature type="transmembrane region" description="Helical" evidence="2">
    <location>
        <begin position="234"/>
        <end position="256"/>
    </location>
</feature>
<organism evidence="3 4">
    <name type="scientific">Actinopolymorpha rutila</name>
    <dbReference type="NCBI Taxonomy" id="446787"/>
    <lineage>
        <taxon>Bacteria</taxon>
        <taxon>Bacillati</taxon>
        <taxon>Actinomycetota</taxon>
        <taxon>Actinomycetes</taxon>
        <taxon>Propionibacteriales</taxon>
        <taxon>Actinopolymorphaceae</taxon>
        <taxon>Actinopolymorpha</taxon>
    </lineage>
</organism>
<name>A0A852ZF61_9ACTN</name>
<keyword evidence="4" id="KW-1185">Reference proteome</keyword>
<evidence type="ECO:0008006" key="5">
    <source>
        <dbReference type="Google" id="ProtNLM"/>
    </source>
</evidence>
<evidence type="ECO:0000256" key="2">
    <source>
        <dbReference type="SAM" id="Phobius"/>
    </source>
</evidence>
<gene>
    <name evidence="3" type="ORF">F4554_004395</name>
</gene>
<reference evidence="3 4" key="1">
    <citation type="submission" date="2020-07" db="EMBL/GenBank/DDBJ databases">
        <title>Sequencing the genomes of 1000 actinobacteria strains.</title>
        <authorList>
            <person name="Klenk H.-P."/>
        </authorList>
    </citation>
    <scope>NUCLEOTIDE SEQUENCE [LARGE SCALE GENOMIC DNA]</scope>
    <source>
        <strain evidence="3 4">DSM 18448</strain>
    </source>
</reference>
<keyword evidence="2" id="KW-1133">Transmembrane helix</keyword>
<proteinExistence type="predicted"/>
<feature type="region of interest" description="Disordered" evidence="1">
    <location>
        <begin position="1"/>
        <end position="174"/>
    </location>
</feature>
<feature type="transmembrane region" description="Helical" evidence="2">
    <location>
        <begin position="184"/>
        <end position="213"/>
    </location>
</feature>
<feature type="compositionally biased region" description="Gly residues" evidence="1">
    <location>
        <begin position="106"/>
        <end position="166"/>
    </location>
</feature>
<feature type="compositionally biased region" description="Basic and acidic residues" evidence="1">
    <location>
        <begin position="8"/>
        <end position="25"/>
    </location>
</feature>
<feature type="compositionally biased region" description="Low complexity" evidence="1">
    <location>
        <begin position="26"/>
        <end position="37"/>
    </location>
</feature>
<sequence>MSSTDNPPEGRREDEPTGTHLEKVRAASTAAGTAEGTAEGGSGGTGTGTDTGSGGDTATGADESGDAGLAPIPPEGTVAPPDTERVFGRPRTGSPYSRIMPTRDSSGGGASGSGHGGSGPAGGAPQGGSQPGGGWGGPTGGWSGGPGGPGGPGSPGGPGGRPGGAPGPAESEDQRRQVNVYGRIALMLGIFGLLASIFVPPLGIFAGGIAVGLGVAGRRKGRRANRVVPGAGPGLVLGVVAVAIGLVLSVVWAVFWNEIVDYQECVSGANTQTARQNCQTTFEKSIFDRLSPPSRS</sequence>
<evidence type="ECO:0000256" key="1">
    <source>
        <dbReference type="SAM" id="MobiDB-lite"/>
    </source>
</evidence>
<dbReference type="EMBL" id="JACBZH010000001">
    <property type="protein sequence ID" value="NYH91757.1"/>
    <property type="molecule type" value="Genomic_DNA"/>
</dbReference>
<evidence type="ECO:0000313" key="4">
    <source>
        <dbReference type="Proteomes" id="UP000579605"/>
    </source>
</evidence>
<protein>
    <recommendedName>
        <fullName evidence="5">DUF4190 domain-containing protein</fullName>
    </recommendedName>
</protein>